<organism evidence="1 2">
    <name type="scientific">Pristionchus entomophagus</name>
    <dbReference type="NCBI Taxonomy" id="358040"/>
    <lineage>
        <taxon>Eukaryota</taxon>
        <taxon>Metazoa</taxon>
        <taxon>Ecdysozoa</taxon>
        <taxon>Nematoda</taxon>
        <taxon>Chromadorea</taxon>
        <taxon>Rhabditida</taxon>
        <taxon>Rhabditina</taxon>
        <taxon>Diplogasteromorpha</taxon>
        <taxon>Diplogasteroidea</taxon>
        <taxon>Neodiplogasteridae</taxon>
        <taxon>Pristionchus</taxon>
    </lineage>
</organism>
<dbReference type="EMBL" id="BTSX01000001">
    <property type="protein sequence ID" value="GMS78369.1"/>
    <property type="molecule type" value="Genomic_DNA"/>
</dbReference>
<gene>
    <name evidence="1" type="ORF">PENTCL1PPCAC_544</name>
</gene>
<proteinExistence type="predicted"/>
<sequence length="171" mass="19093">MPPVPSMPDCLRDVFYDESYCAAAVMEMEDTCMKTPNINVTFTHTNVPCLKDQQHCSDGPELAFVTDPATMGDASPYTKSRYEEFGFDIPRASENAVGELRIILPMYEDVILNKFTCYTKCSSLSSIHCFQCNLIESSCSGCKHFVAPVLALIIVTHINRVFNNSIKLLLC</sequence>
<evidence type="ECO:0008006" key="3">
    <source>
        <dbReference type="Google" id="ProtNLM"/>
    </source>
</evidence>
<accession>A0AAV5SEB1</accession>
<comment type="caution">
    <text evidence="1">The sequence shown here is derived from an EMBL/GenBank/DDBJ whole genome shotgun (WGS) entry which is preliminary data.</text>
</comment>
<keyword evidence="2" id="KW-1185">Reference proteome</keyword>
<evidence type="ECO:0000313" key="2">
    <source>
        <dbReference type="Proteomes" id="UP001432027"/>
    </source>
</evidence>
<dbReference type="AlphaFoldDB" id="A0AAV5SEB1"/>
<protein>
    <recommendedName>
        <fullName evidence="3">FZ domain-containing protein</fullName>
    </recommendedName>
</protein>
<reference evidence="1" key="1">
    <citation type="submission" date="2023-10" db="EMBL/GenBank/DDBJ databases">
        <title>Genome assembly of Pristionchus species.</title>
        <authorList>
            <person name="Yoshida K."/>
            <person name="Sommer R.J."/>
        </authorList>
    </citation>
    <scope>NUCLEOTIDE SEQUENCE</scope>
    <source>
        <strain evidence="1">RS0144</strain>
    </source>
</reference>
<name>A0AAV5SEB1_9BILA</name>
<dbReference type="Proteomes" id="UP001432027">
    <property type="component" value="Unassembled WGS sequence"/>
</dbReference>
<evidence type="ECO:0000313" key="1">
    <source>
        <dbReference type="EMBL" id="GMS78369.1"/>
    </source>
</evidence>